<proteinExistence type="predicted"/>
<keyword evidence="1" id="KW-0472">Membrane</keyword>
<evidence type="ECO:0000256" key="1">
    <source>
        <dbReference type="SAM" id="Phobius"/>
    </source>
</evidence>
<dbReference type="GO" id="GO:0006629">
    <property type="term" value="P:lipid metabolic process"/>
    <property type="evidence" value="ECO:0007669"/>
    <property type="project" value="InterPro"/>
</dbReference>
<feature type="domain" description="Fungal lipase-type" evidence="2">
    <location>
        <begin position="164"/>
        <end position="238"/>
    </location>
</feature>
<dbReference type="Proteomes" id="UP000822688">
    <property type="component" value="Chromosome 1"/>
</dbReference>
<dbReference type="Pfam" id="PF01764">
    <property type="entry name" value="Lipase_3"/>
    <property type="match status" value="1"/>
</dbReference>
<evidence type="ECO:0000259" key="3">
    <source>
        <dbReference type="Pfam" id="PF01926"/>
    </source>
</evidence>
<dbReference type="PANTHER" id="PTHR45856">
    <property type="entry name" value="ALPHA/BETA-HYDROLASES SUPERFAMILY PROTEIN"/>
    <property type="match status" value="1"/>
</dbReference>
<keyword evidence="1" id="KW-0812">Transmembrane</keyword>
<gene>
    <name evidence="4" type="ORF">KC19_1G065000</name>
</gene>
<dbReference type="InterPro" id="IPR029058">
    <property type="entry name" value="AB_hydrolase_fold"/>
</dbReference>
<accession>A0A8T0J5F0</accession>
<evidence type="ECO:0000259" key="2">
    <source>
        <dbReference type="Pfam" id="PF01764"/>
    </source>
</evidence>
<dbReference type="InterPro" id="IPR027417">
    <property type="entry name" value="P-loop_NTPase"/>
</dbReference>
<feature type="transmembrane region" description="Helical" evidence="1">
    <location>
        <begin position="824"/>
        <end position="850"/>
    </location>
</feature>
<dbReference type="SUPFAM" id="SSF53474">
    <property type="entry name" value="alpha/beta-Hydrolases"/>
    <property type="match status" value="1"/>
</dbReference>
<dbReference type="InterPro" id="IPR002921">
    <property type="entry name" value="Fungal_lipase-type"/>
</dbReference>
<organism evidence="4 5">
    <name type="scientific">Ceratodon purpureus</name>
    <name type="common">Fire moss</name>
    <name type="synonym">Dicranum purpureum</name>
    <dbReference type="NCBI Taxonomy" id="3225"/>
    <lineage>
        <taxon>Eukaryota</taxon>
        <taxon>Viridiplantae</taxon>
        <taxon>Streptophyta</taxon>
        <taxon>Embryophyta</taxon>
        <taxon>Bryophyta</taxon>
        <taxon>Bryophytina</taxon>
        <taxon>Bryopsida</taxon>
        <taxon>Dicranidae</taxon>
        <taxon>Pseudoditrichales</taxon>
        <taxon>Ditrichaceae</taxon>
        <taxon>Ceratodon</taxon>
    </lineage>
</organism>
<dbReference type="Gene3D" id="3.40.50.300">
    <property type="entry name" value="P-loop containing nucleotide triphosphate hydrolases"/>
    <property type="match status" value="1"/>
</dbReference>
<sequence length="1195" mass="133359">MSMSRPDYVVYPMTQYRELYVPWELRHPKEFAAFNKELVNAVTCCEAVEQNPWSSHTAEAVIRKASRRKGRATVRAVSPPSQPRCAQSFMAFEAKEDGHITYIIAFRNDRECYNDIVSTPSAFAEDPVENDKNFQVNKSLWWRASAVPIRSLPPQWRSGLRDRRHRLVLTGFSVGGAIAALATLQLLEAEDPDLRQQICCYTFGAPLQGDKNYANYINNTYASNFYHVLIDGDPIPGVLTLVSKVAETKPDVCSDVVSNICKGLALVAQMAASAALNGVAPGVGAIVGAFANQIDFGKLGSGIKNLMVTERDSRMPLPEYKFGGSLVLLCAKESHNQMMFVQLLGDGRVLENMFCVQEKDATSSGLPNGLDVHQLKTFCQVINDLDNSGLTQAIRSYASAAQQNFDRTPREFSQLTLDHSLDQISEMVKDGAGRVAKSTTSAAKSATNAAKLAARCVSQDEQCSSTRYLLQPQFDVDKPIQVWLDNHENITVEVYGENMVLGIHVLYMIGDKKKLKIPYTERYMPQWVEKSKDPQKPMEQALSNLPLQFSTQGIKGLTFKEPGGYFKVELAFGRRSKVEASQPSQVNIRMFDALELIKVAERFSTESPRKLVDHLIFWGTATAQAQCTAAFYAIQKYPQDADDIVKKTLDELREVPPEFVLLDRLLALLDTSQFPLSVLDKLPSEMNKTLRKTIADAEQSTVIVPYFSAHNESAAWTFGGCYTRSIQKMITKEMLSKKETAVRLSAGLDEELAEGPKQMVIHYLDHQFQFKEYKREYDFKNIEAWKKERECAKDATSVVGFGAAMLPVVNVPILAIGKHLDSDFLIGFAMAIGLPTGLVGAGLAGSAWWLCHIACSPFKKRPGLTADWKRRNLTADNYEQKLQAAALLFHCKTEPPHVACRLEFELYAYLKDRVPKCGCFNQVSTMSIQKAKYEATTALQLANFGLAGAKIYEIRRYLTERKTALGLIGSTQAGKSTFANKAFGVESHAGAGKNARTRVLRHWTVELPRSKNRQFTLIDFPGSTDHAAPHWYIRGQLLASVLVVVLSMKEINSSQAVALVEKACKVRRKDKEVSVLFCFTCADQSYETYRDEAEELDDGHTTAAQLFTQNFESYKKELLDAASEAAGDADQLAYIGSNMHACCFKPTLQDGTKSLARELHNVKVKNIKWVKDWCLEKLLTINQYNNHSGRRISFG</sequence>
<keyword evidence="1" id="KW-1133">Transmembrane helix</keyword>
<dbReference type="AlphaFoldDB" id="A0A8T0J5F0"/>
<dbReference type="PANTHER" id="PTHR45856:SF21">
    <property type="entry name" value="FUNGAL LIPASE-LIKE DOMAIN-CONTAINING PROTEIN"/>
    <property type="match status" value="1"/>
</dbReference>
<dbReference type="InterPro" id="IPR006073">
    <property type="entry name" value="GTP-bd"/>
</dbReference>
<dbReference type="Pfam" id="PF01926">
    <property type="entry name" value="MMR_HSR1"/>
    <property type="match status" value="1"/>
</dbReference>
<dbReference type="SUPFAM" id="SSF52540">
    <property type="entry name" value="P-loop containing nucleoside triphosphate hydrolases"/>
    <property type="match status" value="1"/>
</dbReference>
<evidence type="ECO:0008006" key="6">
    <source>
        <dbReference type="Google" id="ProtNLM"/>
    </source>
</evidence>
<evidence type="ECO:0000313" key="4">
    <source>
        <dbReference type="EMBL" id="KAG0590023.1"/>
    </source>
</evidence>
<dbReference type="Gene3D" id="3.40.50.1820">
    <property type="entry name" value="alpha/beta hydrolase"/>
    <property type="match status" value="1"/>
</dbReference>
<dbReference type="GO" id="GO:0005525">
    <property type="term" value="F:GTP binding"/>
    <property type="evidence" value="ECO:0007669"/>
    <property type="project" value="InterPro"/>
</dbReference>
<feature type="domain" description="G" evidence="3">
    <location>
        <begin position="966"/>
        <end position="1053"/>
    </location>
</feature>
<name>A0A8T0J5F0_CERPU</name>
<dbReference type="InterPro" id="IPR051218">
    <property type="entry name" value="Sec_MonoDiacylglyc_Lipase"/>
</dbReference>
<comment type="caution">
    <text evidence="4">The sequence shown here is derived from an EMBL/GenBank/DDBJ whole genome shotgun (WGS) entry which is preliminary data.</text>
</comment>
<keyword evidence="5" id="KW-1185">Reference proteome</keyword>
<feature type="transmembrane region" description="Helical" evidence="1">
    <location>
        <begin position="798"/>
        <end position="817"/>
    </location>
</feature>
<evidence type="ECO:0000313" key="5">
    <source>
        <dbReference type="Proteomes" id="UP000822688"/>
    </source>
</evidence>
<reference evidence="4" key="1">
    <citation type="submission" date="2020-06" db="EMBL/GenBank/DDBJ databases">
        <title>WGS assembly of Ceratodon purpureus strain R40.</title>
        <authorList>
            <person name="Carey S.B."/>
            <person name="Jenkins J."/>
            <person name="Shu S."/>
            <person name="Lovell J.T."/>
            <person name="Sreedasyam A."/>
            <person name="Maumus F."/>
            <person name="Tiley G.P."/>
            <person name="Fernandez-Pozo N."/>
            <person name="Barry K."/>
            <person name="Chen C."/>
            <person name="Wang M."/>
            <person name="Lipzen A."/>
            <person name="Daum C."/>
            <person name="Saski C.A."/>
            <person name="Payton A.C."/>
            <person name="Mcbreen J.C."/>
            <person name="Conrad R.E."/>
            <person name="Kollar L.M."/>
            <person name="Olsson S."/>
            <person name="Huttunen S."/>
            <person name="Landis J.B."/>
            <person name="Wickett N.J."/>
            <person name="Johnson M.G."/>
            <person name="Rensing S.A."/>
            <person name="Grimwood J."/>
            <person name="Schmutz J."/>
            <person name="Mcdaniel S.F."/>
        </authorList>
    </citation>
    <scope>NUCLEOTIDE SEQUENCE</scope>
    <source>
        <strain evidence="4">R40</strain>
    </source>
</reference>
<dbReference type="EMBL" id="CM026421">
    <property type="protein sequence ID" value="KAG0590023.1"/>
    <property type="molecule type" value="Genomic_DNA"/>
</dbReference>
<protein>
    <recommendedName>
        <fullName evidence="6">Fungal lipase-like domain-containing protein</fullName>
    </recommendedName>
</protein>
<dbReference type="CDD" id="cd00882">
    <property type="entry name" value="Ras_like_GTPase"/>
    <property type="match status" value="1"/>
</dbReference>